<gene>
    <name evidence="2" type="ORF">HAKA00212_LOCUS603</name>
</gene>
<accession>A0A7S3XIR6</accession>
<evidence type="ECO:0000256" key="1">
    <source>
        <dbReference type="SAM" id="MobiDB-lite"/>
    </source>
</evidence>
<protein>
    <submittedName>
        <fullName evidence="2">Uncharacterized protein</fullName>
    </submittedName>
</protein>
<evidence type="ECO:0000313" key="2">
    <source>
        <dbReference type="EMBL" id="CAE0620801.1"/>
    </source>
</evidence>
<organism evidence="2">
    <name type="scientific">Heterosigma akashiwo</name>
    <name type="common">Chromophytic alga</name>
    <name type="synonym">Heterosigma carterae</name>
    <dbReference type="NCBI Taxonomy" id="2829"/>
    <lineage>
        <taxon>Eukaryota</taxon>
        <taxon>Sar</taxon>
        <taxon>Stramenopiles</taxon>
        <taxon>Ochrophyta</taxon>
        <taxon>Raphidophyceae</taxon>
        <taxon>Chattonellales</taxon>
        <taxon>Chattonellaceae</taxon>
        <taxon>Heterosigma</taxon>
    </lineage>
</organism>
<sequence length="267" mass="30203">MDDTVKDLVSAQYPRLNFQESYDHSWGAMLEDLNNQTCGGIIVEEATFVLSRMKGVGTCDLVVVSDNLIELASSYIISSRHGYASCHPYLVQTIDAGLQYLSENGNLTRYYSNFQEKYEEEGGCVSDDLTYISTDDSDDESTERALYAHDLSGVFLLHGLIMVSCSLIRCVENRRGVQKAVKEIEKSKGFRFVMNKLHKAEEMLEDTLAGPEGKEQHLDRHSGASSRLQGQEYLRPEKTMRDSDPDTPWRITRKKKRKMCFEEGAGI</sequence>
<feature type="region of interest" description="Disordered" evidence="1">
    <location>
        <begin position="210"/>
        <end position="249"/>
    </location>
</feature>
<dbReference type="EMBL" id="HBIU01001751">
    <property type="protein sequence ID" value="CAE0620801.1"/>
    <property type="molecule type" value="Transcribed_RNA"/>
</dbReference>
<name>A0A7S3XIR6_HETAK</name>
<dbReference type="AlphaFoldDB" id="A0A7S3XIR6"/>
<feature type="compositionally biased region" description="Basic and acidic residues" evidence="1">
    <location>
        <begin position="212"/>
        <end position="222"/>
    </location>
</feature>
<feature type="compositionally biased region" description="Basic and acidic residues" evidence="1">
    <location>
        <begin position="234"/>
        <end position="244"/>
    </location>
</feature>
<proteinExistence type="predicted"/>
<reference evidence="2" key="1">
    <citation type="submission" date="2021-01" db="EMBL/GenBank/DDBJ databases">
        <authorList>
            <person name="Corre E."/>
            <person name="Pelletier E."/>
            <person name="Niang G."/>
            <person name="Scheremetjew M."/>
            <person name="Finn R."/>
            <person name="Kale V."/>
            <person name="Holt S."/>
            <person name="Cochrane G."/>
            <person name="Meng A."/>
            <person name="Brown T."/>
            <person name="Cohen L."/>
        </authorList>
    </citation>
    <scope>NUCLEOTIDE SEQUENCE</scope>
    <source>
        <strain evidence="2">CCMP3107</strain>
    </source>
</reference>